<dbReference type="InterPro" id="IPR040161">
    <property type="entry name" value="FB224"/>
</dbReference>
<feature type="domain" description="F-box" evidence="1">
    <location>
        <begin position="52"/>
        <end position="101"/>
    </location>
</feature>
<dbReference type="InParanoid" id="E3MGU2"/>
<dbReference type="SMART" id="SM00256">
    <property type="entry name" value="FBOX"/>
    <property type="match status" value="1"/>
</dbReference>
<dbReference type="InterPro" id="IPR002900">
    <property type="entry name" value="DUF38/FTH_CAE_spp"/>
</dbReference>
<evidence type="ECO:0000313" key="2">
    <source>
        <dbReference type="EMBL" id="EFP01808.1"/>
    </source>
</evidence>
<dbReference type="PROSITE" id="PS50181">
    <property type="entry name" value="FBOX"/>
    <property type="match status" value="1"/>
</dbReference>
<sequence length="410" mass="47568">MSLFKFFSCCLPSRQSKRTPVLDLPIAAVSPKNTPILDSPIVLAPPTPKIHHVFLLDMPDLVMREILKNLDFLTIQQLRKTCYSLREFIDYVKIDSGLKNFKIEMTKDTIFGSATVNMKGDPSTKFIKSNYTDNEDSCEVKTRGRNIIINGNFVDVFSEDFLIPMLKNQRSVLEKLVLERCYTASNKDLSVEIAEKVFDCLMKVLKSRDRLLQVEDLNIYVFGQDQLMQLLHHIDLKSLKRLEVWQLVEIPTHRENNVKLMLDLSLLECAENLKELSVCNFTISSPLRSIAHVPELHVHMHTIYCDEVLKFHEVSQSSRISPTRFHNILLQTLRTTNFMCRSYIHHNHFPTSFVSYTHSNQQGMKLYFMIRYHQKFGCGTIILPYFTLKTINEVISFILVPSNDFYGTFL</sequence>
<protein>
    <recommendedName>
        <fullName evidence="1">F-box domain-containing protein</fullName>
    </recommendedName>
</protein>
<gene>
    <name evidence="2" type="ORF">CRE_23320</name>
</gene>
<dbReference type="InterPro" id="IPR001810">
    <property type="entry name" value="F-box_dom"/>
</dbReference>
<name>E3MGU2_CAERE</name>
<organism evidence="3">
    <name type="scientific">Caenorhabditis remanei</name>
    <name type="common">Caenorhabditis vulgaris</name>
    <dbReference type="NCBI Taxonomy" id="31234"/>
    <lineage>
        <taxon>Eukaryota</taxon>
        <taxon>Metazoa</taxon>
        <taxon>Ecdysozoa</taxon>
        <taxon>Nematoda</taxon>
        <taxon>Chromadorea</taxon>
        <taxon>Rhabditida</taxon>
        <taxon>Rhabditina</taxon>
        <taxon>Rhabditomorpha</taxon>
        <taxon>Rhabditoidea</taxon>
        <taxon>Rhabditidae</taxon>
        <taxon>Peloderinae</taxon>
        <taxon>Caenorhabditis</taxon>
    </lineage>
</organism>
<dbReference type="PANTHER" id="PTHR23015">
    <property type="entry name" value="UNCHARACTERIZED C.ELEGANS PROTEIN"/>
    <property type="match status" value="1"/>
</dbReference>
<dbReference type="Pfam" id="PF00646">
    <property type="entry name" value="F-box"/>
    <property type="match status" value="1"/>
</dbReference>
<dbReference type="Pfam" id="PF01827">
    <property type="entry name" value="FTH"/>
    <property type="match status" value="1"/>
</dbReference>
<dbReference type="GO" id="GO:0045087">
    <property type="term" value="P:innate immune response"/>
    <property type="evidence" value="ECO:0007669"/>
    <property type="project" value="TreeGrafter"/>
</dbReference>
<evidence type="ECO:0000313" key="3">
    <source>
        <dbReference type="Proteomes" id="UP000008281"/>
    </source>
</evidence>
<dbReference type="OMA" id="NIDATCL"/>
<reference evidence="2" key="1">
    <citation type="submission" date="2007-07" db="EMBL/GenBank/DDBJ databases">
        <title>PCAP assembly of the Caenorhabditis remanei genome.</title>
        <authorList>
            <consortium name="The Caenorhabditis remanei Sequencing Consortium"/>
            <person name="Wilson R.K."/>
        </authorList>
    </citation>
    <scope>NUCLEOTIDE SEQUENCE [LARGE SCALE GENOMIC DNA]</scope>
    <source>
        <strain evidence="2">PB4641</strain>
    </source>
</reference>
<dbReference type="AlphaFoldDB" id="E3MGU2"/>
<dbReference type="Proteomes" id="UP000008281">
    <property type="component" value="Unassembled WGS sequence"/>
</dbReference>
<evidence type="ECO:0000259" key="1">
    <source>
        <dbReference type="PROSITE" id="PS50181"/>
    </source>
</evidence>
<keyword evidence="3" id="KW-1185">Reference proteome</keyword>
<dbReference type="EMBL" id="DS268444">
    <property type="protein sequence ID" value="EFP01808.1"/>
    <property type="molecule type" value="Genomic_DNA"/>
</dbReference>
<proteinExistence type="predicted"/>
<dbReference type="HOGENOM" id="CLU_030831_0_1_1"/>
<accession>E3MGU2</accession>
<dbReference type="PANTHER" id="PTHR23015:SF25">
    <property type="entry name" value="DUF38 DOMAIN-CONTAINING PROTEIN-RELATED"/>
    <property type="match status" value="1"/>
</dbReference>